<feature type="compositionally biased region" description="Gly residues" evidence="2">
    <location>
        <begin position="22"/>
        <end position="40"/>
    </location>
</feature>
<sequence>MGDILSQDEIDALLTAADDDGGGGGGDLEGDMGGGGGGGLDDAADQRVVTSYDFKHPARVNKDQLRTLENLHDNFARLLSSTFSGAMRAVVDVDTAFVDQTT</sequence>
<accession>A0A382YS95</accession>
<name>A0A382YS95_9ZZZZ</name>
<dbReference type="InterPro" id="IPR001689">
    <property type="entry name" value="Flag_FliM"/>
</dbReference>
<evidence type="ECO:0000256" key="1">
    <source>
        <dbReference type="ARBA" id="ARBA00022500"/>
    </source>
</evidence>
<proteinExistence type="predicted"/>
<evidence type="ECO:0000256" key="2">
    <source>
        <dbReference type="SAM" id="MobiDB-lite"/>
    </source>
</evidence>
<feature type="region of interest" description="Disordered" evidence="2">
    <location>
        <begin position="15"/>
        <end position="42"/>
    </location>
</feature>
<dbReference type="PANTHER" id="PTHR30034">
    <property type="entry name" value="FLAGELLAR MOTOR SWITCH PROTEIN FLIM"/>
    <property type="match status" value="1"/>
</dbReference>
<evidence type="ECO:0000313" key="3">
    <source>
        <dbReference type="EMBL" id="SVD86083.1"/>
    </source>
</evidence>
<dbReference type="AlphaFoldDB" id="A0A382YS95"/>
<dbReference type="InterPro" id="IPR028976">
    <property type="entry name" value="CheC-like_sf"/>
</dbReference>
<gene>
    <name evidence="3" type="ORF">METZ01_LOCUS438937</name>
</gene>
<organism evidence="3">
    <name type="scientific">marine metagenome</name>
    <dbReference type="NCBI Taxonomy" id="408172"/>
    <lineage>
        <taxon>unclassified sequences</taxon>
        <taxon>metagenomes</taxon>
        <taxon>ecological metagenomes</taxon>
    </lineage>
</organism>
<dbReference type="Gene3D" id="3.40.1550.10">
    <property type="entry name" value="CheC-like"/>
    <property type="match status" value="1"/>
</dbReference>
<dbReference type="GO" id="GO:0050918">
    <property type="term" value="P:positive chemotaxis"/>
    <property type="evidence" value="ECO:0007669"/>
    <property type="project" value="TreeGrafter"/>
</dbReference>
<reference evidence="3" key="1">
    <citation type="submission" date="2018-05" db="EMBL/GenBank/DDBJ databases">
        <authorList>
            <person name="Lanie J.A."/>
            <person name="Ng W.-L."/>
            <person name="Kazmierczak K.M."/>
            <person name="Andrzejewski T.M."/>
            <person name="Davidsen T.M."/>
            <person name="Wayne K.J."/>
            <person name="Tettelin H."/>
            <person name="Glass J.I."/>
            <person name="Rusch D."/>
            <person name="Podicherti R."/>
            <person name="Tsui H.-C.T."/>
            <person name="Winkler M.E."/>
        </authorList>
    </citation>
    <scope>NUCLEOTIDE SEQUENCE</scope>
</reference>
<dbReference type="PANTHER" id="PTHR30034:SF6">
    <property type="entry name" value="YOP PROTEINS TRANSLOCATION PROTEIN Q"/>
    <property type="match status" value="1"/>
</dbReference>
<dbReference type="EMBL" id="UINC01178102">
    <property type="protein sequence ID" value="SVD86083.1"/>
    <property type="molecule type" value="Genomic_DNA"/>
</dbReference>
<dbReference type="GO" id="GO:0071978">
    <property type="term" value="P:bacterial-type flagellum-dependent swarming motility"/>
    <property type="evidence" value="ECO:0007669"/>
    <property type="project" value="TreeGrafter"/>
</dbReference>
<dbReference type="GO" id="GO:0003774">
    <property type="term" value="F:cytoskeletal motor activity"/>
    <property type="evidence" value="ECO:0007669"/>
    <property type="project" value="InterPro"/>
</dbReference>
<dbReference type="GO" id="GO:0009425">
    <property type="term" value="C:bacterial-type flagellum basal body"/>
    <property type="evidence" value="ECO:0007669"/>
    <property type="project" value="InterPro"/>
</dbReference>
<dbReference type="Pfam" id="PF02154">
    <property type="entry name" value="FliM"/>
    <property type="match status" value="1"/>
</dbReference>
<keyword evidence="1" id="KW-0145">Chemotaxis</keyword>
<protein>
    <submittedName>
        <fullName evidence="3">Uncharacterized protein</fullName>
    </submittedName>
</protein>